<feature type="compositionally biased region" description="Low complexity" evidence="1">
    <location>
        <begin position="448"/>
        <end position="459"/>
    </location>
</feature>
<dbReference type="PANTHER" id="PTHR37542:SF1">
    <property type="entry name" value="PRION-INHIBITION AND PROPAGATION HELO DOMAIN-CONTAINING PROTEIN"/>
    <property type="match status" value="1"/>
</dbReference>
<dbReference type="SUPFAM" id="SSF56112">
    <property type="entry name" value="Protein kinase-like (PK-like)"/>
    <property type="match status" value="1"/>
</dbReference>
<proteinExistence type="predicted"/>
<dbReference type="Pfam" id="PF14479">
    <property type="entry name" value="HeLo"/>
    <property type="match status" value="1"/>
</dbReference>
<dbReference type="Gene3D" id="1.20.120.1020">
    <property type="entry name" value="Prion-inhibition and propagation, HeLo domain"/>
    <property type="match status" value="1"/>
</dbReference>
<feature type="domain" description="DUF7580" evidence="4">
    <location>
        <begin position="441"/>
        <end position="643"/>
    </location>
</feature>
<keyword evidence="2" id="KW-1133">Transmembrane helix</keyword>
<dbReference type="AlphaFoldDB" id="A0A135TH23"/>
<keyword evidence="2" id="KW-0472">Membrane</keyword>
<keyword evidence="6" id="KW-1185">Reference proteome</keyword>
<keyword evidence="2" id="KW-0812">Transmembrane</keyword>
<feature type="region of interest" description="Disordered" evidence="1">
    <location>
        <begin position="270"/>
        <end position="337"/>
    </location>
</feature>
<dbReference type="Gene3D" id="1.10.510.10">
    <property type="entry name" value="Transferase(Phosphotransferase) domain 1"/>
    <property type="match status" value="1"/>
</dbReference>
<reference evidence="5 6" key="1">
    <citation type="submission" date="2014-02" db="EMBL/GenBank/DDBJ databases">
        <title>The genome sequence of Colletotrichum nymphaeae SA-01.</title>
        <authorList>
            <person name="Baroncelli R."/>
            <person name="Thon M.R."/>
        </authorList>
    </citation>
    <scope>NUCLEOTIDE SEQUENCE [LARGE SCALE GENOMIC DNA]</scope>
    <source>
        <strain evidence="5 6">SA-01</strain>
    </source>
</reference>
<organism evidence="5 6">
    <name type="scientific">Colletotrichum nymphaeae SA-01</name>
    <dbReference type="NCBI Taxonomy" id="1460502"/>
    <lineage>
        <taxon>Eukaryota</taxon>
        <taxon>Fungi</taxon>
        <taxon>Dikarya</taxon>
        <taxon>Ascomycota</taxon>
        <taxon>Pezizomycotina</taxon>
        <taxon>Sordariomycetes</taxon>
        <taxon>Hypocreomycetidae</taxon>
        <taxon>Glomerellales</taxon>
        <taxon>Glomerellaceae</taxon>
        <taxon>Colletotrichum</taxon>
        <taxon>Colletotrichum acutatum species complex</taxon>
    </lineage>
</organism>
<feature type="compositionally biased region" description="Low complexity" evidence="1">
    <location>
        <begin position="273"/>
        <end position="284"/>
    </location>
</feature>
<dbReference type="InterPro" id="IPR056002">
    <property type="entry name" value="DUF7580"/>
</dbReference>
<dbReference type="Pfam" id="PF24476">
    <property type="entry name" value="DUF7580"/>
    <property type="match status" value="1"/>
</dbReference>
<feature type="region of interest" description="Disordered" evidence="1">
    <location>
        <begin position="115"/>
        <end position="136"/>
    </location>
</feature>
<dbReference type="InterPro" id="IPR029498">
    <property type="entry name" value="HeLo_dom"/>
</dbReference>
<feature type="region of interest" description="Disordered" evidence="1">
    <location>
        <begin position="425"/>
        <end position="459"/>
    </location>
</feature>
<dbReference type="EMBL" id="JEMN01001120">
    <property type="protein sequence ID" value="KXH47463.1"/>
    <property type="molecule type" value="Genomic_DNA"/>
</dbReference>
<protein>
    <submittedName>
        <fullName evidence="5">Uncharacterized protein</fullName>
    </submittedName>
</protein>
<feature type="compositionally biased region" description="Low complexity" evidence="1">
    <location>
        <begin position="304"/>
        <end position="337"/>
    </location>
</feature>
<dbReference type="InterPro" id="IPR011009">
    <property type="entry name" value="Kinase-like_dom_sf"/>
</dbReference>
<accession>A0A135TH23</accession>
<evidence type="ECO:0000313" key="5">
    <source>
        <dbReference type="EMBL" id="KXH47463.1"/>
    </source>
</evidence>
<dbReference type="InterPro" id="IPR038305">
    <property type="entry name" value="HeLo_sf"/>
</dbReference>
<evidence type="ECO:0000259" key="4">
    <source>
        <dbReference type="Pfam" id="PF24476"/>
    </source>
</evidence>
<dbReference type="PANTHER" id="PTHR37542">
    <property type="entry name" value="HELO DOMAIN-CONTAINING PROTEIN-RELATED"/>
    <property type="match status" value="1"/>
</dbReference>
<comment type="caution">
    <text evidence="5">The sequence shown here is derived from an EMBL/GenBank/DDBJ whole genome shotgun (WGS) entry which is preliminary data.</text>
</comment>
<evidence type="ECO:0000256" key="1">
    <source>
        <dbReference type="SAM" id="MobiDB-lite"/>
    </source>
</evidence>
<feature type="compositionally biased region" description="Low complexity" evidence="1">
    <location>
        <begin position="425"/>
        <end position="439"/>
    </location>
</feature>
<evidence type="ECO:0000256" key="2">
    <source>
        <dbReference type="SAM" id="Phobius"/>
    </source>
</evidence>
<feature type="domain" description="Prion-inhibition and propagation HeLo" evidence="3">
    <location>
        <begin position="6"/>
        <end position="227"/>
    </location>
</feature>
<dbReference type="OrthoDB" id="1911848at2759"/>
<dbReference type="Proteomes" id="UP000070054">
    <property type="component" value="Unassembled WGS sequence"/>
</dbReference>
<evidence type="ECO:0000259" key="3">
    <source>
        <dbReference type="Pfam" id="PF14479"/>
    </source>
</evidence>
<gene>
    <name evidence="5" type="ORF">CNYM01_02837</name>
</gene>
<evidence type="ECO:0000313" key="6">
    <source>
        <dbReference type="Proteomes" id="UP000070054"/>
    </source>
</evidence>
<name>A0A135TH23_9PEZI</name>
<feature type="compositionally biased region" description="Basic and acidic residues" evidence="1">
    <location>
        <begin position="126"/>
        <end position="136"/>
    </location>
</feature>
<feature type="transmembrane region" description="Helical" evidence="2">
    <location>
        <begin position="148"/>
        <end position="168"/>
    </location>
</feature>
<sequence>MAEAIGTAIGVVGFLGQLFDGCVKAYGYFSAAANLDADSQRLLCKVRIEEMRLVVWGRGWGVAEGRLEAHLNGFSREAGDPRMAGLAEGIMRELHATVTDFGRLRERYGLVEDGSEGGKIGTSGGDGERGGEGKKRDWRKEISRRAKWVIAGMFFSIDILLFALFQVANQCVTKDKEKFTNLLTDLKYFNDGLEQLFPPRLLPSLHRSWRHSLLDSARRDVAQLALLESSSADSYPQLTASANLKKLRINLDAEPQASFRPTFAFRIPRTDLDLSSSPPTTTPLLSPPLPTSPAPGTGTKRRNSSTAKAASSPSSSSLNLLPLTSTTNTTRTHATHTTHGPVLVEWVEYDPSSPDERFLHLRRLDDLARMMHSASSNHPDLHTIDCVGYTDDANNARYGLVYRCPLLSQPSLPSDSLPITKTKTKTKANTDAVATAAATEPSQPQPATSHSTLHTLISSPDLKTPDLDDRITLASTLACALWSLHSLDWLHKSLCSANILFFPSAASLAATRATTVSAAVVPDIGSPYLVGFDASRPDFDAEMSVNPRNPSILDLHRDPRSLGTGLGRKQYCKGFDVYSLGLVLLEIGLWKVLQTYYKPHYSAEKWRDRVILPALVPGLGSKTGKLYKQVVEKCLTANDDMSSSEAGQLMEWVVTTLESIRT</sequence>